<name>A0A1F6BHQ5_9BACT</name>
<dbReference type="Gene3D" id="3.40.50.1820">
    <property type="entry name" value="alpha/beta hydrolase"/>
    <property type="match status" value="1"/>
</dbReference>
<reference evidence="2 3" key="1">
    <citation type="journal article" date="2016" name="Nat. Commun.">
        <title>Thousands of microbial genomes shed light on interconnected biogeochemical processes in an aquifer system.</title>
        <authorList>
            <person name="Anantharaman K."/>
            <person name="Brown C.T."/>
            <person name="Hug L.A."/>
            <person name="Sharon I."/>
            <person name="Castelle C.J."/>
            <person name="Probst A.J."/>
            <person name="Thomas B.C."/>
            <person name="Singh A."/>
            <person name="Wilkins M.J."/>
            <person name="Karaoz U."/>
            <person name="Brodie E.L."/>
            <person name="Williams K.H."/>
            <person name="Hubbard S.S."/>
            <person name="Banfield J.F."/>
        </authorList>
    </citation>
    <scope>NUCLEOTIDE SEQUENCE [LARGE SCALE GENOMIC DNA]</scope>
</reference>
<dbReference type="AlphaFoldDB" id="A0A1F6BHQ5"/>
<dbReference type="InterPro" id="IPR023296">
    <property type="entry name" value="Glyco_hydro_beta-prop_sf"/>
</dbReference>
<gene>
    <name evidence="2" type="ORF">A2363_00950</name>
</gene>
<feature type="region of interest" description="Disordered" evidence="1">
    <location>
        <begin position="149"/>
        <end position="181"/>
    </location>
</feature>
<protein>
    <submittedName>
        <fullName evidence="2">Uncharacterized protein</fullName>
    </submittedName>
</protein>
<dbReference type="Gene3D" id="2.115.10.20">
    <property type="entry name" value="Glycosyl hydrolase domain, family 43"/>
    <property type="match status" value="1"/>
</dbReference>
<sequence>MWYGGTNINDLTINPYWRIGYAKSNDGIHWNKENLSNPVIEPTMPWELNNVSYPTVLYYGGIYHMWYGAGLGDMPTQIAYAYSKDGIAWSKPNINNPVLTLGPNGFDTKHIIPHTVMYENDLLKMWYSGFSTDGHWSIGYATASGSTLPTPDPNTIPTSTLTPTPVPTATPTPTPTPPVPPTKRVVVIPGVTASWNPDALLNCKMENYTGNWTLFHLARSVYNPIIDALSQAGWTATIYPYDWRKPIIENEPMLASYINGQTTGWQEKVNIIGHSMGGLLGRAYITREQDANKAEKFISVGSPHLGAVAAYPTWEAGEIWEGDLGWKFLLTTLAKSCSLKTKLDDRIAVQTYFRSVNNLLPVFNYLTNKSSSQSTPYNTMQEKNDWLTNPISFPFYHTVVATLRGTGQKTTLGYQVGPAGKHEAPGNWIDGKPVAKTISTEGDGTVLMASSEIPAADNTRVITTDHTGLISSSDGITQILEFLGIAPQTIQSIVSNIQPTETPPTSGLFIIGYPADFWIMDPEGTIVKDTESLSVFTNPKSGKYKFMLIPKSEHTRVVVAQFLPIGKILWKEYNLTNRLPKMKTIKFDTEHPIEDALM</sequence>
<evidence type="ECO:0000256" key="1">
    <source>
        <dbReference type="SAM" id="MobiDB-lite"/>
    </source>
</evidence>
<dbReference type="EMBL" id="MFKE01000001">
    <property type="protein sequence ID" value="OGG36047.1"/>
    <property type="molecule type" value="Genomic_DNA"/>
</dbReference>
<dbReference type="STRING" id="1798401.A2363_00950"/>
<proteinExistence type="predicted"/>
<dbReference type="InterPro" id="IPR003386">
    <property type="entry name" value="LACT/PDAT_acylTrfase"/>
</dbReference>
<dbReference type="SUPFAM" id="SSF53474">
    <property type="entry name" value="alpha/beta-Hydrolases"/>
    <property type="match status" value="1"/>
</dbReference>
<dbReference type="Pfam" id="PF02450">
    <property type="entry name" value="LCAT"/>
    <property type="match status" value="1"/>
</dbReference>
<accession>A0A1F6BHQ5</accession>
<dbReference type="PANTHER" id="PTHR11440">
    <property type="entry name" value="LECITHIN-CHOLESTEROL ACYLTRANSFERASE-RELATED"/>
    <property type="match status" value="1"/>
</dbReference>
<dbReference type="SUPFAM" id="SSF75005">
    <property type="entry name" value="Arabinanase/levansucrase/invertase"/>
    <property type="match status" value="1"/>
</dbReference>
<feature type="compositionally biased region" description="Low complexity" evidence="1">
    <location>
        <begin position="153"/>
        <end position="163"/>
    </location>
</feature>
<dbReference type="Proteomes" id="UP000176186">
    <property type="component" value="Unassembled WGS sequence"/>
</dbReference>
<feature type="compositionally biased region" description="Pro residues" evidence="1">
    <location>
        <begin position="164"/>
        <end position="181"/>
    </location>
</feature>
<dbReference type="GO" id="GO:0008374">
    <property type="term" value="F:O-acyltransferase activity"/>
    <property type="evidence" value="ECO:0007669"/>
    <property type="project" value="InterPro"/>
</dbReference>
<evidence type="ECO:0000313" key="3">
    <source>
        <dbReference type="Proteomes" id="UP000176186"/>
    </source>
</evidence>
<comment type="caution">
    <text evidence="2">The sequence shown here is derived from an EMBL/GenBank/DDBJ whole genome shotgun (WGS) entry which is preliminary data.</text>
</comment>
<organism evidence="2 3">
    <name type="scientific">Candidatus Gottesmanbacteria bacterium RIFOXYB1_FULL_47_11</name>
    <dbReference type="NCBI Taxonomy" id="1798401"/>
    <lineage>
        <taxon>Bacteria</taxon>
        <taxon>Candidatus Gottesmaniibacteriota</taxon>
    </lineage>
</organism>
<evidence type="ECO:0000313" key="2">
    <source>
        <dbReference type="EMBL" id="OGG36047.1"/>
    </source>
</evidence>
<dbReference type="InterPro" id="IPR029058">
    <property type="entry name" value="AB_hydrolase_fold"/>
</dbReference>
<dbReference type="GO" id="GO:0006629">
    <property type="term" value="P:lipid metabolic process"/>
    <property type="evidence" value="ECO:0007669"/>
    <property type="project" value="InterPro"/>
</dbReference>